<proteinExistence type="predicted"/>
<dbReference type="PANTHER" id="PTHR19282">
    <property type="entry name" value="TETRASPANIN"/>
    <property type="match status" value="1"/>
</dbReference>
<evidence type="ECO:0000256" key="2">
    <source>
        <dbReference type="ARBA" id="ARBA00022692"/>
    </source>
</evidence>
<feature type="region of interest" description="Disordered" evidence="5">
    <location>
        <begin position="1"/>
        <end position="33"/>
    </location>
</feature>
<dbReference type="InterPro" id="IPR008952">
    <property type="entry name" value="Tetraspanin_EC2_sf"/>
</dbReference>
<evidence type="ECO:0000256" key="1">
    <source>
        <dbReference type="ARBA" id="ARBA00004141"/>
    </source>
</evidence>
<dbReference type="PRINTS" id="PR00259">
    <property type="entry name" value="TMFOUR"/>
</dbReference>
<feature type="transmembrane region" description="Helical" evidence="6">
    <location>
        <begin position="143"/>
        <end position="165"/>
    </location>
</feature>
<name>A0A8S3ZAY3_9EUPU</name>
<evidence type="ECO:0000256" key="6">
    <source>
        <dbReference type="SAM" id="Phobius"/>
    </source>
</evidence>
<organism evidence="7 8">
    <name type="scientific">Candidula unifasciata</name>
    <dbReference type="NCBI Taxonomy" id="100452"/>
    <lineage>
        <taxon>Eukaryota</taxon>
        <taxon>Metazoa</taxon>
        <taxon>Spiralia</taxon>
        <taxon>Lophotrochozoa</taxon>
        <taxon>Mollusca</taxon>
        <taxon>Gastropoda</taxon>
        <taxon>Heterobranchia</taxon>
        <taxon>Euthyneura</taxon>
        <taxon>Panpulmonata</taxon>
        <taxon>Eupulmonata</taxon>
        <taxon>Stylommatophora</taxon>
        <taxon>Helicina</taxon>
        <taxon>Helicoidea</taxon>
        <taxon>Geomitridae</taxon>
        <taxon>Candidula</taxon>
    </lineage>
</organism>
<sequence length="269" mass="29961">MTRRVGPDQEDNMAASRRQQQHSSGRGGGGSLRRAPAVLQERFTHTLRRRTHSQSPDSSVVNPFVKYFLFGINFLFELIGIAFAATGIYILSQKNKAVTSFIDFVFDPGCDLCLAGFIILVIAFFGCVGALRESTLFLKIYHLLLSIFLILEVIVVIFVFVFYFVDGAFANIGLYPEDAFKDAIHKYRDDPDTQGFIDNIQETLSCCGTSNDNDGYLDWNRNPYFNCSDGNESPEACSVPFSCCKISKGSPKNYRCGTGVLRKSESANL</sequence>
<dbReference type="Pfam" id="PF00335">
    <property type="entry name" value="Tetraspanin"/>
    <property type="match status" value="1"/>
</dbReference>
<feature type="non-terminal residue" evidence="7">
    <location>
        <position position="1"/>
    </location>
</feature>
<keyword evidence="8" id="KW-1185">Reference proteome</keyword>
<dbReference type="PANTHER" id="PTHR19282:SF431">
    <property type="entry name" value="TETRASPANIN 26A, ISOFORM B-RELATED"/>
    <property type="match status" value="1"/>
</dbReference>
<evidence type="ECO:0000313" key="7">
    <source>
        <dbReference type="EMBL" id="CAG5125358.1"/>
    </source>
</evidence>
<dbReference type="EMBL" id="CAJHNH020002034">
    <property type="protein sequence ID" value="CAG5125358.1"/>
    <property type="molecule type" value="Genomic_DNA"/>
</dbReference>
<keyword evidence="2 6" id="KW-0812">Transmembrane</keyword>
<evidence type="ECO:0008006" key="9">
    <source>
        <dbReference type="Google" id="ProtNLM"/>
    </source>
</evidence>
<dbReference type="Proteomes" id="UP000678393">
    <property type="component" value="Unassembled WGS sequence"/>
</dbReference>
<keyword evidence="3 6" id="KW-1133">Transmembrane helix</keyword>
<dbReference type="Gene3D" id="1.10.1450.10">
    <property type="entry name" value="Tetraspanin"/>
    <property type="match status" value="1"/>
</dbReference>
<evidence type="ECO:0000256" key="5">
    <source>
        <dbReference type="SAM" id="MobiDB-lite"/>
    </source>
</evidence>
<feature type="transmembrane region" description="Helical" evidence="6">
    <location>
        <begin position="67"/>
        <end position="91"/>
    </location>
</feature>
<evidence type="ECO:0000256" key="4">
    <source>
        <dbReference type="ARBA" id="ARBA00023136"/>
    </source>
</evidence>
<dbReference type="GO" id="GO:0005886">
    <property type="term" value="C:plasma membrane"/>
    <property type="evidence" value="ECO:0007669"/>
    <property type="project" value="TreeGrafter"/>
</dbReference>
<keyword evidence="4 6" id="KW-0472">Membrane</keyword>
<gene>
    <name evidence="7" type="ORF">CUNI_LOCUS10916</name>
</gene>
<reference evidence="7" key="1">
    <citation type="submission" date="2021-04" db="EMBL/GenBank/DDBJ databases">
        <authorList>
            <consortium name="Molecular Ecology Group"/>
        </authorList>
    </citation>
    <scope>NUCLEOTIDE SEQUENCE</scope>
</reference>
<dbReference type="InterPro" id="IPR018499">
    <property type="entry name" value="Tetraspanin/Peripherin"/>
</dbReference>
<comment type="caution">
    <text evidence="7">The sequence shown here is derived from an EMBL/GenBank/DDBJ whole genome shotgun (WGS) entry which is preliminary data.</text>
</comment>
<evidence type="ECO:0000313" key="8">
    <source>
        <dbReference type="Proteomes" id="UP000678393"/>
    </source>
</evidence>
<dbReference type="OrthoDB" id="2014092at2759"/>
<comment type="subcellular location">
    <subcellularLocation>
        <location evidence="1">Membrane</location>
        <topology evidence="1">Multi-pass membrane protein</topology>
    </subcellularLocation>
</comment>
<feature type="transmembrane region" description="Helical" evidence="6">
    <location>
        <begin position="112"/>
        <end position="131"/>
    </location>
</feature>
<dbReference type="SUPFAM" id="SSF48652">
    <property type="entry name" value="Tetraspanin"/>
    <property type="match status" value="1"/>
</dbReference>
<dbReference type="AlphaFoldDB" id="A0A8S3ZAY3"/>
<protein>
    <recommendedName>
        <fullName evidence="9">Tetraspanin</fullName>
    </recommendedName>
</protein>
<evidence type="ECO:0000256" key="3">
    <source>
        <dbReference type="ARBA" id="ARBA00022989"/>
    </source>
</evidence>
<accession>A0A8S3ZAY3</accession>